<gene>
    <name evidence="2" type="ORF">MIND_01307800</name>
</gene>
<sequence length="626" mass="69247">MDTQPQKPPKKPPACDTCKARRVLCHPRLDGGPCPRCAEKNEICTTTPTQRGRPRKHPIQTTKPVFETRIIKLPQNPGPVFQSSFNVPELTPEFVAHCFEVIRLMPQYNHPLLEASMIKKDIRAASYQIELLHPPSRVLALCVLTAASLASPHHSVLGPGPRPASLAESTQFLATASSQDLLACGIRRSATFRALRNEALKAAWECGSMLQPSVENAASCFMLDLMEQVDFSGVSRPWATAYMAHVRALAPGWHATGFSATDATIWGAFILSESMISAARRIPLLVTHHDQLVLCGAEAQSLCSLLSSLEKSERNQSFGMFWSFLQPFLFHVTTLSRELSEKIAGDYARLSPLSEAAVISFITSLASLQSILEHMLERADSLLAGSTHSSQLTIDTDPSRQDLIVRSSAYALIVGYTGLCLPFYRELEYRDTYASASITTNANARSRIKLLREQAREMAGHAAQMLATGLQLLPSGQFTPVHYHSIHAWAQFCLEEADSYVDMDMDLARTMESLSREIKLMSYCLHGIATPTATPLIDRLDDHVKRTYVRQAQPVTNSSVGPMPYDQDMESFLTSVDPTVSGTHPAFELSPGINVQQPYLTTNDHLQAWDGLSTNYIPHLDPYRTI</sequence>
<dbReference type="InterPro" id="IPR001138">
    <property type="entry name" value="Zn2Cys6_DnaBD"/>
</dbReference>
<accession>A0A8H6RZP9</accession>
<reference evidence="2" key="1">
    <citation type="submission" date="2020-05" db="EMBL/GenBank/DDBJ databases">
        <title>Mycena genomes resolve the evolution of fungal bioluminescence.</title>
        <authorList>
            <person name="Tsai I.J."/>
        </authorList>
    </citation>
    <scope>NUCLEOTIDE SEQUENCE</scope>
    <source>
        <strain evidence="2">171206Taipei</strain>
    </source>
</reference>
<evidence type="ECO:0000313" key="3">
    <source>
        <dbReference type="Proteomes" id="UP000636479"/>
    </source>
</evidence>
<dbReference type="OrthoDB" id="3024556at2759"/>
<dbReference type="AlphaFoldDB" id="A0A8H6RZP9"/>
<organism evidence="2 3">
    <name type="scientific">Mycena indigotica</name>
    <dbReference type="NCBI Taxonomy" id="2126181"/>
    <lineage>
        <taxon>Eukaryota</taxon>
        <taxon>Fungi</taxon>
        <taxon>Dikarya</taxon>
        <taxon>Basidiomycota</taxon>
        <taxon>Agaricomycotina</taxon>
        <taxon>Agaricomycetes</taxon>
        <taxon>Agaricomycetidae</taxon>
        <taxon>Agaricales</taxon>
        <taxon>Marasmiineae</taxon>
        <taxon>Mycenaceae</taxon>
        <taxon>Mycena</taxon>
    </lineage>
</organism>
<name>A0A8H6RZP9_9AGAR</name>
<dbReference type="PROSITE" id="PS00463">
    <property type="entry name" value="ZN2_CY6_FUNGAL_1"/>
    <property type="match status" value="1"/>
</dbReference>
<feature type="domain" description="Zn(2)-C6 fungal-type" evidence="1">
    <location>
        <begin position="14"/>
        <end position="46"/>
    </location>
</feature>
<dbReference type="RefSeq" id="XP_037214035.1">
    <property type="nucleotide sequence ID" value="XM_037369537.1"/>
</dbReference>
<comment type="caution">
    <text evidence="2">The sequence shown here is derived from an EMBL/GenBank/DDBJ whole genome shotgun (WGS) entry which is preliminary data.</text>
</comment>
<protein>
    <submittedName>
        <fullName evidence="2">Zn(2)-C6 fungal-type domain-containing protein</fullName>
    </submittedName>
</protein>
<proteinExistence type="predicted"/>
<evidence type="ECO:0000259" key="1">
    <source>
        <dbReference type="PROSITE" id="PS50048"/>
    </source>
</evidence>
<dbReference type="PROSITE" id="PS50048">
    <property type="entry name" value="ZN2_CY6_FUNGAL_2"/>
    <property type="match status" value="1"/>
</dbReference>
<dbReference type="GO" id="GO:0008270">
    <property type="term" value="F:zinc ion binding"/>
    <property type="evidence" value="ECO:0007669"/>
    <property type="project" value="InterPro"/>
</dbReference>
<dbReference type="CDD" id="cd00067">
    <property type="entry name" value="GAL4"/>
    <property type="match status" value="1"/>
</dbReference>
<dbReference type="Proteomes" id="UP000636479">
    <property type="component" value="Unassembled WGS sequence"/>
</dbReference>
<dbReference type="SUPFAM" id="SSF57701">
    <property type="entry name" value="Zn2/Cys6 DNA-binding domain"/>
    <property type="match status" value="1"/>
</dbReference>
<dbReference type="Gene3D" id="4.10.240.10">
    <property type="entry name" value="Zn(2)-C6 fungal-type DNA-binding domain"/>
    <property type="match status" value="1"/>
</dbReference>
<dbReference type="GO" id="GO:0000981">
    <property type="term" value="F:DNA-binding transcription factor activity, RNA polymerase II-specific"/>
    <property type="evidence" value="ECO:0007669"/>
    <property type="project" value="InterPro"/>
</dbReference>
<keyword evidence="3" id="KW-1185">Reference proteome</keyword>
<evidence type="ECO:0000313" key="2">
    <source>
        <dbReference type="EMBL" id="KAF7290675.1"/>
    </source>
</evidence>
<dbReference type="EMBL" id="JACAZF010000014">
    <property type="protein sequence ID" value="KAF7290675.1"/>
    <property type="molecule type" value="Genomic_DNA"/>
</dbReference>
<dbReference type="InterPro" id="IPR036864">
    <property type="entry name" value="Zn2-C6_fun-type_DNA-bd_sf"/>
</dbReference>
<dbReference type="GeneID" id="59352053"/>